<comment type="caution">
    <text evidence="1">The sequence shown here is derived from an EMBL/GenBank/DDBJ whole genome shotgun (WGS) entry which is preliminary data.</text>
</comment>
<keyword evidence="2" id="KW-1185">Reference proteome</keyword>
<reference evidence="1" key="1">
    <citation type="submission" date="2021-06" db="EMBL/GenBank/DDBJ databases">
        <authorList>
            <person name="Kallberg Y."/>
            <person name="Tangrot J."/>
            <person name="Rosling A."/>
        </authorList>
    </citation>
    <scope>NUCLEOTIDE SEQUENCE</scope>
    <source>
        <strain evidence="1">CL356</strain>
    </source>
</reference>
<accession>A0ACA9QYN5</accession>
<evidence type="ECO:0000313" key="1">
    <source>
        <dbReference type="EMBL" id="CAG8769265.1"/>
    </source>
</evidence>
<evidence type="ECO:0000313" key="2">
    <source>
        <dbReference type="Proteomes" id="UP000789525"/>
    </source>
</evidence>
<proteinExistence type="predicted"/>
<feature type="non-terminal residue" evidence="1">
    <location>
        <position position="103"/>
    </location>
</feature>
<organism evidence="1 2">
    <name type="scientific">Acaulospora colombiana</name>
    <dbReference type="NCBI Taxonomy" id="27376"/>
    <lineage>
        <taxon>Eukaryota</taxon>
        <taxon>Fungi</taxon>
        <taxon>Fungi incertae sedis</taxon>
        <taxon>Mucoromycota</taxon>
        <taxon>Glomeromycotina</taxon>
        <taxon>Glomeromycetes</taxon>
        <taxon>Diversisporales</taxon>
        <taxon>Acaulosporaceae</taxon>
        <taxon>Acaulospora</taxon>
    </lineage>
</organism>
<protein>
    <submittedName>
        <fullName evidence="1">16420_t:CDS:1</fullName>
    </submittedName>
</protein>
<dbReference type="EMBL" id="CAJVPT010063811">
    <property type="protein sequence ID" value="CAG8769265.1"/>
    <property type="molecule type" value="Genomic_DNA"/>
</dbReference>
<dbReference type="Proteomes" id="UP000789525">
    <property type="component" value="Unassembled WGS sequence"/>
</dbReference>
<gene>
    <name evidence="1" type="ORF">ACOLOM_LOCUS13667</name>
</gene>
<sequence>MPSTIDLARPGRPVDLVVCTHLDGLSQTPLELERDIQTRKDQISRVFGIDNSNIVMATPVWGATIYFNGMVLDLSVFSSALMLLVATRGSINGHLLTRSSRTS</sequence>
<name>A0ACA9QYN5_9GLOM</name>